<sequence length="268" mass="28736">MRPPARIALRAAGVAAATQLAAYVTSRKAKRTNVVDVFWGPGLAAIAVASAAGRAPHSSRADPWLLAGGLSLWAGRLSQHVYRASQGRGEDPRYAEILRDTTELQRIGKVFLTQGLGQWFISLPVQAVAALPGPSGRAGRAVASLGYAAMVAGGVTEAVADAQKAAWKRRDDHGPVMDEGLWAWSRHPNYFGDALLWWGVYAVAAARDRGALTVGSPLAMTWFLTTATGARRTERMRGDDPDYARYQERVAFFVPRPPRNTPTAGGTS</sequence>
<name>A0ABT6C3P7_9MICO</name>
<dbReference type="Gene3D" id="1.20.120.1630">
    <property type="match status" value="1"/>
</dbReference>
<evidence type="ECO:0000313" key="1">
    <source>
        <dbReference type="EMBL" id="MDF8263583.1"/>
    </source>
</evidence>
<proteinExistence type="predicted"/>
<keyword evidence="2" id="KW-1185">Reference proteome</keyword>
<dbReference type="PANTHER" id="PTHR32251:SF17">
    <property type="entry name" value="STEROID 5-ALPHA REDUCTASE C-TERMINAL DOMAIN-CONTAINING PROTEIN"/>
    <property type="match status" value="1"/>
</dbReference>
<reference evidence="1 2" key="1">
    <citation type="submission" date="2023-03" db="EMBL/GenBank/DDBJ databases">
        <title>YIM 133296 draft genome.</title>
        <authorList>
            <person name="Xiong L."/>
        </authorList>
    </citation>
    <scope>NUCLEOTIDE SEQUENCE [LARGE SCALE GENOMIC DNA]</scope>
    <source>
        <strain evidence="1 2">YIM 133296</strain>
    </source>
</reference>
<protein>
    <submittedName>
        <fullName evidence="1">DUF1295 domain-containing protein</fullName>
    </submittedName>
</protein>
<accession>A0ABT6C3P7</accession>
<organism evidence="1 2">
    <name type="scientific">Luteipulveratus flavus</name>
    <dbReference type="NCBI Taxonomy" id="3031728"/>
    <lineage>
        <taxon>Bacteria</taxon>
        <taxon>Bacillati</taxon>
        <taxon>Actinomycetota</taxon>
        <taxon>Actinomycetes</taxon>
        <taxon>Micrococcales</taxon>
        <taxon>Dermacoccaceae</taxon>
        <taxon>Luteipulveratus</taxon>
    </lineage>
</organism>
<gene>
    <name evidence="1" type="ORF">P4R38_04900</name>
</gene>
<dbReference type="RefSeq" id="WP_277191279.1">
    <property type="nucleotide sequence ID" value="NZ_JAROAV010000012.1"/>
</dbReference>
<dbReference type="Pfam" id="PF06966">
    <property type="entry name" value="DUF1295"/>
    <property type="match status" value="1"/>
</dbReference>
<dbReference type="PANTHER" id="PTHR32251">
    <property type="entry name" value="3-OXO-5-ALPHA-STEROID 4-DEHYDROGENASE"/>
    <property type="match status" value="1"/>
</dbReference>
<comment type="caution">
    <text evidence="1">The sequence shown here is derived from an EMBL/GenBank/DDBJ whole genome shotgun (WGS) entry which is preliminary data.</text>
</comment>
<evidence type="ECO:0000313" key="2">
    <source>
        <dbReference type="Proteomes" id="UP001528912"/>
    </source>
</evidence>
<dbReference type="InterPro" id="IPR010721">
    <property type="entry name" value="UstE-like"/>
</dbReference>
<dbReference type="EMBL" id="JAROAV010000012">
    <property type="protein sequence ID" value="MDF8263583.1"/>
    <property type="molecule type" value="Genomic_DNA"/>
</dbReference>
<dbReference type="Proteomes" id="UP001528912">
    <property type="component" value="Unassembled WGS sequence"/>
</dbReference>